<proteinExistence type="predicted"/>
<comment type="catalytic activity">
    <reaction evidence="1">
        <text>ATP + protein L-histidine = ADP + protein N-phospho-L-histidine.</text>
        <dbReference type="EC" id="2.7.13.3"/>
    </reaction>
</comment>
<dbReference type="Gene3D" id="1.10.287.130">
    <property type="match status" value="1"/>
</dbReference>
<keyword evidence="11 13" id="KW-0472">Membrane</keyword>
<organism evidence="17 18">
    <name type="scientific">Neorhodopirellula lusitana</name>
    <dbReference type="NCBI Taxonomy" id="445327"/>
    <lineage>
        <taxon>Bacteria</taxon>
        <taxon>Pseudomonadati</taxon>
        <taxon>Planctomycetota</taxon>
        <taxon>Planctomycetia</taxon>
        <taxon>Pirellulales</taxon>
        <taxon>Pirellulaceae</taxon>
        <taxon>Neorhodopirellula</taxon>
    </lineage>
</organism>
<dbReference type="InterPro" id="IPR005467">
    <property type="entry name" value="His_kinase_dom"/>
</dbReference>
<gene>
    <name evidence="17" type="ORF">SAMN06265222_101529</name>
</gene>
<keyword evidence="6" id="KW-0547">Nucleotide-binding</keyword>
<keyword evidence="18" id="KW-1185">Reference proteome</keyword>
<evidence type="ECO:0000259" key="14">
    <source>
        <dbReference type="PROSITE" id="PS50109"/>
    </source>
</evidence>
<dbReference type="PANTHER" id="PTHR43065">
    <property type="entry name" value="SENSOR HISTIDINE KINASE"/>
    <property type="match status" value="1"/>
</dbReference>
<dbReference type="Pfam" id="PF13426">
    <property type="entry name" value="PAS_9"/>
    <property type="match status" value="1"/>
</dbReference>
<dbReference type="Pfam" id="PF02518">
    <property type="entry name" value="HATPase_c"/>
    <property type="match status" value="1"/>
</dbReference>
<dbReference type="InterPro" id="IPR036890">
    <property type="entry name" value="HATPase_C_sf"/>
</dbReference>
<dbReference type="PROSITE" id="PS50839">
    <property type="entry name" value="CHASE"/>
    <property type="match status" value="1"/>
</dbReference>
<feature type="domain" description="CHASE" evidence="16">
    <location>
        <begin position="156"/>
        <end position="323"/>
    </location>
</feature>
<keyword evidence="7" id="KW-0418">Kinase</keyword>
<evidence type="ECO:0000256" key="6">
    <source>
        <dbReference type="ARBA" id="ARBA00022741"/>
    </source>
</evidence>
<evidence type="ECO:0000256" key="13">
    <source>
        <dbReference type="SAM" id="Phobius"/>
    </source>
</evidence>
<dbReference type="CDD" id="cd00130">
    <property type="entry name" value="PAS"/>
    <property type="match status" value="1"/>
</dbReference>
<comment type="caution">
    <text evidence="17">The sequence shown here is derived from an EMBL/GenBank/DDBJ whole genome shotgun (WGS) entry which is preliminary data.</text>
</comment>
<evidence type="ECO:0000313" key="17">
    <source>
        <dbReference type="EMBL" id="SMP41065.1"/>
    </source>
</evidence>
<dbReference type="Gene3D" id="3.30.450.350">
    <property type="entry name" value="CHASE domain"/>
    <property type="match status" value="1"/>
</dbReference>
<dbReference type="Pfam" id="PF03924">
    <property type="entry name" value="CHASE"/>
    <property type="match status" value="1"/>
</dbReference>
<dbReference type="InterPro" id="IPR004358">
    <property type="entry name" value="Sig_transdc_His_kin-like_C"/>
</dbReference>
<evidence type="ECO:0000259" key="15">
    <source>
        <dbReference type="PROSITE" id="PS50112"/>
    </source>
</evidence>
<feature type="region of interest" description="Disordered" evidence="12">
    <location>
        <begin position="1"/>
        <end position="23"/>
    </location>
</feature>
<evidence type="ECO:0000256" key="8">
    <source>
        <dbReference type="ARBA" id="ARBA00022840"/>
    </source>
</evidence>
<dbReference type="InterPro" id="IPR042240">
    <property type="entry name" value="CHASE_sf"/>
</dbReference>
<feature type="region of interest" description="Disordered" evidence="12">
    <location>
        <begin position="793"/>
        <end position="813"/>
    </location>
</feature>
<dbReference type="SMART" id="SM01079">
    <property type="entry name" value="CHASE"/>
    <property type="match status" value="1"/>
</dbReference>
<dbReference type="InterPro" id="IPR035965">
    <property type="entry name" value="PAS-like_dom_sf"/>
</dbReference>
<name>A0ABY1PPB8_9BACT</name>
<feature type="domain" description="PAS" evidence="15">
    <location>
        <begin position="381"/>
        <end position="416"/>
    </location>
</feature>
<protein>
    <recommendedName>
        <fullName evidence="3">histidine kinase</fullName>
        <ecNumber evidence="3">2.7.13.3</ecNumber>
    </recommendedName>
</protein>
<dbReference type="NCBIfam" id="TIGR00229">
    <property type="entry name" value="sensory_box"/>
    <property type="match status" value="1"/>
</dbReference>
<dbReference type="InterPro" id="IPR000014">
    <property type="entry name" value="PAS"/>
</dbReference>
<evidence type="ECO:0000256" key="2">
    <source>
        <dbReference type="ARBA" id="ARBA00004370"/>
    </source>
</evidence>
<dbReference type="InterPro" id="IPR006189">
    <property type="entry name" value="CHASE_dom"/>
</dbReference>
<feature type="domain" description="Histidine kinase" evidence="14">
    <location>
        <begin position="529"/>
        <end position="786"/>
    </location>
</feature>
<dbReference type="PANTHER" id="PTHR43065:SF46">
    <property type="entry name" value="C4-DICARBOXYLATE TRANSPORT SENSOR PROTEIN DCTB"/>
    <property type="match status" value="1"/>
</dbReference>
<feature type="transmembrane region" description="Helical" evidence="13">
    <location>
        <begin position="342"/>
        <end position="361"/>
    </location>
</feature>
<keyword evidence="5 13" id="KW-0812">Transmembrane</keyword>
<dbReference type="PROSITE" id="PS50112">
    <property type="entry name" value="PAS"/>
    <property type="match status" value="1"/>
</dbReference>
<dbReference type="Gene3D" id="3.30.450.20">
    <property type="entry name" value="PAS domain"/>
    <property type="match status" value="1"/>
</dbReference>
<dbReference type="RefSeq" id="WP_283430757.1">
    <property type="nucleotide sequence ID" value="NZ_FXUG01000001.1"/>
</dbReference>
<evidence type="ECO:0000256" key="4">
    <source>
        <dbReference type="ARBA" id="ARBA00022679"/>
    </source>
</evidence>
<reference evidence="17 18" key="1">
    <citation type="submission" date="2017-05" db="EMBL/GenBank/DDBJ databases">
        <authorList>
            <person name="Varghese N."/>
            <person name="Submissions S."/>
        </authorList>
    </citation>
    <scope>NUCLEOTIDE SEQUENCE [LARGE SCALE GENOMIC DNA]</scope>
    <source>
        <strain evidence="17 18">DSM 25457</strain>
    </source>
</reference>
<keyword evidence="10" id="KW-0902">Two-component regulatory system</keyword>
<evidence type="ECO:0000256" key="7">
    <source>
        <dbReference type="ARBA" id="ARBA00022777"/>
    </source>
</evidence>
<feature type="transmembrane region" description="Helical" evidence="13">
    <location>
        <begin position="37"/>
        <end position="56"/>
    </location>
</feature>
<comment type="subcellular location">
    <subcellularLocation>
        <location evidence="2">Membrane</location>
    </subcellularLocation>
</comment>
<evidence type="ECO:0000256" key="11">
    <source>
        <dbReference type="ARBA" id="ARBA00023136"/>
    </source>
</evidence>
<evidence type="ECO:0000313" key="18">
    <source>
        <dbReference type="Proteomes" id="UP001158067"/>
    </source>
</evidence>
<keyword evidence="4" id="KW-0808">Transferase</keyword>
<evidence type="ECO:0000259" key="16">
    <source>
        <dbReference type="PROSITE" id="PS50839"/>
    </source>
</evidence>
<evidence type="ECO:0000256" key="10">
    <source>
        <dbReference type="ARBA" id="ARBA00023012"/>
    </source>
</evidence>
<evidence type="ECO:0000256" key="12">
    <source>
        <dbReference type="SAM" id="MobiDB-lite"/>
    </source>
</evidence>
<sequence>MRSVKPNSQDFSELTSWRPSGSTSALDHCVELLHNRAAAWGILAISLLLTGLAWFLTNRHVERRDRDRFEFRTAEVQSRIEERMQKYEQVLRDGTAFFAASENVSRQDWTNYIQRCEILERFPGIQAAAVSVVVPSSEVASHQAGIRAEGFPDYRLHPQGDRDLYSAIVYIEPFDWRNERAFGYDMYSEEVRHKAMERAARTGLLTVSGKITLIQETDQDVQAGVLCYLPIYQKNKPLLDEQSRFEALKGWVYAAFRLDDLMVGILGDGISDISFQIYDSVDPSRKDLLFDSHGDKPPTETGRAASFTEQRHLSLSGRDWTIELSTKPEFFNVIDSSVSPTVAVLGLLIDILLFVVISSIGRQRSSAIKLAERMTNDFKESESRIRSILENATDAILSVAANGEVMAANEAAGRMFLTADKTTSVKFLNGHSFDLFLNNQTFAEIVAPEKTSDTPSSINQVEISLRCCRDDGSRFPCRMSIGAVDGNGGYIVIARDETSRIASENELAETNRQLVSASRKAGMAEVASGVLHNVGNSLNGVNTSSSLIATMLDDCPIQLLLRAVNTMNQNRENLGDYLTNDDRGKRLPDFIEQVSAALLDCKEKLTEETYHLRNHISHINQIIRIQQDQASSSNSLSDESATELMSQAELINLGRHSEYDIAIERNFNTTAKIMTDRTKVLQILVNLIANAQDAVREVTSVARTIELSIKQADGNTYFTVSDNGPGIPADVLPRIQEFGFTTKSDGHGFGLHSSVAAAQTLGGELQIGNNPSGIGACFALVLPISVPQDSPTDGHATFPLTDVSVGDHHPAHV</sequence>
<dbReference type="PRINTS" id="PR00344">
    <property type="entry name" value="BCTRLSENSOR"/>
</dbReference>
<dbReference type="SMART" id="SM00387">
    <property type="entry name" value="HATPase_c"/>
    <property type="match status" value="1"/>
</dbReference>
<evidence type="ECO:0000256" key="5">
    <source>
        <dbReference type="ARBA" id="ARBA00022692"/>
    </source>
</evidence>
<accession>A0ABY1PPB8</accession>
<keyword evidence="8" id="KW-0067">ATP-binding</keyword>
<dbReference type="Gene3D" id="3.30.565.10">
    <property type="entry name" value="Histidine kinase-like ATPase, C-terminal domain"/>
    <property type="match status" value="1"/>
</dbReference>
<dbReference type="Proteomes" id="UP001158067">
    <property type="component" value="Unassembled WGS sequence"/>
</dbReference>
<dbReference type="SUPFAM" id="SSF55785">
    <property type="entry name" value="PYP-like sensor domain (PAS domain)"/>
    <property type="match status" value="1"/>
</dbReference>
<dbReference type="InterPro" id="IPR003594">
    <property type="entry name" value="HATPase_dom"/>
</dbReference>
<dbReference type="PROSITE" id="PS50109">
    <property type="entry name" value="HIS_KIN"/>
    <property type="match status" value="1"/>
</dbReference>
<dbReference type="EC" id="2.7.13.3" evidence="3"/>
<evidence type="ECO:0000256" key="3">
    <source>
        <dbReference type="ARBA" id="ARBA00012438"/>
    </source>
</evidence>
<evidence type="ECO:0000256" key="9">
    <source>
        <dbReference type="ARBA" id="ARBA00022989"/>
    </source>
</evidence>
<evidence type="ECO:0000256" key="1">
    <source>
        <dbReference type="ARBA" id="ARBA00000085"/>
    </source>
</evidence>
<dbReference type="EMBL" id="FXUG01000001">
    <property type="protein sequence ID" value="SMP41065.1"/>
    <property type="molecule type" value="Genomic_DNA"/>
</dbReference>
<dbReference type="SUPFAM" id="SSF55874">
    <property type="entry name" value="ATPase domain of HSP90 chaperone/DNA topoisomerase II/histidine kinase"/>
    <property type="match status" value="1"/>
</dbReference>
<keyword evidence="9 13" id="KW-1133">Transmembrane helix</keyword>